<comment type="function">
    <text evidence="9">Activator of cell division through the inhibition of FtsZ GTPase activity, therefore promoting FtsZ assembly into bundles of protofilaments necessary for the formation of the division Z ring. It is recruited early at mid-cell but it is not essential for cell division.</text>
</comment>
<keyword evidence="13" id="KW-1185">Reference proteome</keyword>
<keyword evidence="8" id="KW-0131">Cell cycle</keyword>
<dbReference type="InterPro" id="IPR036192">
    <property type="entry name" value="Cell_div_ZapA-like_sf"/>
</dbReference>
<dbReference type="Proteomes" id="UP001371391">
    <property type="component" value="Unassembled WGS sequence"/>
</dbReference>
<dbReference type="GO" id="GO:0051301">
    <property type="term" value="P:cell division"/>
    <property type="evidence" value="ECO:0007669"/>
    <property type="project" value="UniProtKB-KW"/>
</dbReference>
<reference evidence="12 13" key="1">
    <citation type="submission" date="2024-02" db="EMBL/GenBank/DDBJ databases">
        <title>Bacteria isolated from the canopy kelp, Nereocystis luetkeana.</title>
        <authorList>
            <person name="Pfister C.A."/>
            <person name="Younker I.T."/>
            <person name="Light S.H."/>
        </authorList>
    </citation>
    <scope>NUCLEOTIDE SEQUENCE [LARGE SCALE GENOMIC DNA]</scope>
    <source>
        <strain evidence="12 13">TI.1.03</strain>
    </source>
</reference>
<evidence type="ECO:0000256" key="6">
    <source>
        <dbReference type="ARBA" id="ARBA00023054"/>
    </source>
</evidence>
<proteinExistence type="inferred from homology"/>
<evidence type="ECO:0000256" key="9">
    <source>
        <dbReference type="ARBA" id="ARBA00024910"/>
    </source>
</evidence>
<name>A0ABU9H6X3_9GAMM</name>
<keyword evidence="4" id="KW-0963">Cytoplasm</keyword>
<dbReference type="RefSeq" id="WP_341604196.1">
    <property type="nucleotide sequence ID" value="NZ_JBAKAW010000365.1"/>
</dbReference>
<protein>
    <recommendedName>
        <fullName evidence="3">Cell division protein ZapA</fullName>
    </recommendedName>
    <alternativeName>
        <fullName evidence="11">Z ring-associated protein ZapA</fullName>
    </alternativeName>
</protein>
<dbReference type="EMBL" id="JBAKAW010000365">
    <property type="protein sequence ID" value="MEL0657503.1"/>
    <property type="molecule type" value="Genomic_DNA"/>
</dbReference>
<evidence type="ECO:0000256" key="5">
    <source>
        <dbReference type="ARBA" id="ARBA00022618"/>
    </source>
</evidence>
<dbReference type="InterPro" id="IPR007838">
    <property type="entry name" value="Cell_div_ZapA-like"/>
</dbReference>
<keyword evidence="5 12" id="KW-0132">Cell division</keyword>
<comment type="caution">
    <text evidence="12">The sequence shown here is derived from an EMBL/GenBank/DDBJ whole genome shotgun (WGS) entry which is preliminary data.</text>
</comment>
<feature type="non-terminal residue" evidence="12">
    <location>
        <position position="63"/>
    </location>
</feature>
<evidence type="ECO:0000256" key="11">
    <source>
        <dbReference type="ARBA" id="ARBA00033158"/>
    </source>
</evidence>
<evidence type="ECO:0000256" key="2">
    <source>
        <dbReference type="ARBA" id="ARBA00010074"/>
    </source>
</evidence>
<keyword evidence="7" id="KW-0717">Septation</keyword>
<accession>A0ABU9H6X3</accession>
<evidence type="ECO:0000313" key="12">
    <source>
        <dbReference type="EMBL" id="MEL0657503.1"/>
    </source>
</evidence>
<evidence type="ECO:0000313" key="13">
    <source>
        <dbReference type="Proteomes" id="UP001371391"/>
    </source>
</evidence>
<dbReference type="Gene3D" id="3.30.160.880">
    <property type="entry name" value="Cell division protein ZapA protomer, N-terminal domain"/>
    <property type="match status" value="1"/>
</dbReference>
<evidence type="ECO:0000256" key="3">
    <source>
        <dbReference type="ARBA" id="ARBA00015195"/>
    </source>
</evidence>
<organism evidence="12 13">
    <name type="scientific">Pseudoalteromonas issachenkonii</name>
    <dbReference type="NCBI Taxonomy" id="152297"/>
    <lineage>
        <taxon>Bacteria</taxon>
        <taxon>Pseudomonadati</taxon>
        <taxon>Pseudomonadota</taxon>
        <taxon>Gammaproteobacteria</taxon>
        <taxon>Alteromonadales</taxon>
        <taxon>Pseudoalteromonadaceae</taxon>
        <taxon>Pseudoalteromonas</taxon>
    </lineage>
</organism>
<sequence length="63" mass="6937">MAQVVVTIAGRTYRMNCEDGQEGHLQGLARDIDTRTNELRGSFGEIGDQRLVVMTALTIADEL</sequence>
<evidence type="ECO:0000256" key="7">
    <source>
        <dbReference type="ARBA" id="ARBA00023210"/>
    </source>
</evidence>
<evidence type="ECO:0000256" key="4">
    <source>
        <dbReference type="ARBA" id="ARBA00022490"/>
    </source>
</evidence>
<dbReference type="PANTHER" id="PTHR34981:SF1">
    <property type="entry name" value="CELL DIVISION PROTEIN ZAPA"/>
    <property type="match status" value="1"/>
</dbReference>
<dbReference type="InterPro" id="IPR042233">
    <property type="entry name" value="Cell_div_ZapA_N"/>
</dbReference>
<dbReference type="Pfam" id="PF05164">
    <property type="entry name" value="ZapA"/>
    <property type="match status" value="1"/>
</dbReference>
<evidence type="ECO:0000256" key="1">
    <source>
        <dbReference type="ARBA" id="ARBA00004496"/>
    </source>
</evidence>
<evidence type="ECO:0000256" key="8">
    <source>
        <dbReference type="ARBA" id="ARBA00023306"/>
    </source>
</evidence>
<comment type="subcellular location">
    <subcellularLocation>
        <location evidence="1">Cytoplasm</location>
    </subcellularLocation>
</comment>
<gene>
    <name evidence="12" type="ORF">V6257_21280</name>
</gene>
<evidence type="ECO:0000256" key="10">
    <source>
        <dbReference type="ARBA" id="ARBA00026068"/>
    </source>
</evidence>
<dbReference type="PANTHER" id="PTHR34981">
    <property type="entry name" value="CELL DIVISION PROTEIN ZAPA"/>
    <property type="match status" value="1"/>
</dbReference>
<comment type="subunit">
    <text evidence="10">Homodimer. Interacts with FtsZ.</text>
</comment>
<comment type="similarity">
    <text evidence="2">Belongs to the ZapA family. Type 1 subfamily.</text>
</comment>
<keyword evidence="6" id="KW-0175">Coiled coil</keyword>
<dbReference type="SUPFAM" id="SSF102829">
    <property type="entry name" value="Cell division protein ZapA-like"/>
    <property type="match status" value="1"/>
</dbReference>